<sequence length="731" mass="77222">MATAHPTANREDEPPSYAATFPQRDPSRTDVIKIACRALDHRAHSSSGNADARSNHRLRNWLCYMLTVDYKVATASAPITLSATDTAHFDDLSATLEAYSNTINTTTRPHTNKSAAAEATKNDDHTATLKKPLLAPHPPPLSRAQPPHRHRSTLPPPLRRQQDGIPQHTHGVRGWAAELLTDRSVIVPRVAPNRAIEQGLLQAIKRLEEAWFVRLDGFDCEVAEHLELRVKGRDDGDDGGWRHAAVGAFELTQMGRRWEARLGDLREVGGLEQQQHSSGGASLWEDEVALQNVWPDGLFLVGITAAAPVFEEHGDEDDSKCSGTITIETTADSKALAACKTYTGDVTIATSATGDFSLDDIEEITGTFTASHVDQLMDLSADSLKSVGNFNASQLTILSSLNFPRWTSVEKFELLSLPSLSQLSFTTGLSGVDSLDIQNTFLSTVDGIEPSPEVSSIRICYNNYMQDIDLPVERITDSLEIASNGDKLRITLKKLEAAGSITIRNASEIEVPALTSVDGSLIIGTGRNGRSSDDLDLSKLETVGGDLAIIDESKLTSIDLSALRSVGGDLTISSTNVSSFGFPSLETVEGTLFLNGTFSEIHVPAIKSINDVTITSPNFPSNDSTPADIAWLDSANGIVKNNAAVNTSIDGQNSTATDSSSSSSSTSSSSASASASATDAGAAATTTSSGSAVSSASGTAAPTTVAADSGSSRAFVGAGAIGGALAVLMMS</sequence>
<dbReference type="Gene3D" id="3.80.20.20">
    <property type="entry name" value="Receptor L-domain"/>
    <property type="match status" value="1"/>
</dbReference>
<evidence type="ECO:0000256" key="4">
    <source>
        <dbReference type="ARBA" id="ARBA00022729"/>
    </source>
</evidence>
<dbReference type="PANTHER" id="PTHR31018">
    <property type="entry name" value="SPORULATION-SPECIFIC PROTEIN-RELATED"/>
    <property type="match status" value="1"/>
</dbReference>
<accession>A0A8H4N2W9</accession>
<evidence type="ECO:0000256" key="5">
    <source>
        <dbReference type="ARBA" id="ARBA00023180"/>
    </source>
</evidence>
<gene>
    <name evidence="7" type="ORF">GTA08_BOTSDO02091</name>
</gene>
<proteinExistence type="predicted"/>
<keyword evidence="2" id="KW-0134">Cell wall</keyword>
<feature type="compositionally biased region" description="Low complexity" evidence="6">
    <location>
        <begin position="654"/>
        <end position="673"/>
    </location>
</feature>
<feature type="region of interest" description="Disordered" evidence="6">
    <location>
        <begin position="649"/>
        <end position="673"/>
    </location>
</feature>
<organism evidence="7 8">
    <name type="scientific">Botryosphaeria dothidea</name>
    <dbReference type="NCBI Taxonomy" id="55169"/>
    <lineage>
        <taxon>Eukaryota</taxon>
        <taxon>Fungi</taxon>
        <taxon>Dikarya</taxon>
        <taxon>Ascomycota</taxon>
        <taxon>Pezizomycotina</taxon>
        <taxon>Dothideomycetes</taxon>
        <taxon>Dothideomycetes incertae sedis</taxon>
        <taxon>Botryosphaeriales</taxon>
        <taxon>Botryosphaeriaceae</taxon>
        <taxon>Botryosphaeria</taxon>
    </lineage>
</organism>
<keyword evidence="3" id="KW-0964">Secreted</keyword>
<protein>
    <recommendedName>
        <fullName evidence="9">Gpi-anchored cell wall organization protein ecm33 protein</fullName>
    </recommendedName>
</protein>
<dbReference type="InterPro" id="IPR036941">
    <property type="entry name" value="Rcpt_L-dom_sf"/>
</dbReference>
<comment type="caution">
    <text evidence="7">The sequence shown here is derived from an EMBL/GenBank/DDBJ whole genome shotgun (WGS) entry which is preliminary data.</text>
</comment>
<dbReference type="InterPro" id="IPR051648">
    <property type="entry name" value="CWI-Assembly_Regulator"/>
</dbReference>
<reference evidence="7" key="1">
    <citation type="submission" date="2020-04" db="EMBL/GenBank/DDBJ databases">
        <title>Genome Assembly and Annotation of Botryosphaeria dothidea sdau 11-99, a Latent Pathogen of Apple Fruit Ring Rot in China.</title>
        <authorList>
            <person name="Yu C."/>
            <person name="Diao Y."/>
            <person name="Lu Q."/>
            <person name="Zhao J."/>
            <person name="Cui S."/>
            <person name="Peng C."/>
            <person name="He B."/>
            <person name="Liu H."/>
        </authorList>
    </citation>
    <scope>NUCLEOTIDE SEQUENCE [LARGE SCALE GENOMIC DNA]</scope>
    <source>
        <strain evidence="7">Sdau11-99</strain>
    </source>
</reference>
<feature type="region of interest" description="Disordered" evidence="6">
    <location>
        <begin position="687"/>
        <end position="708"/>
    </location>
</feature>
<keyword evidence="4" id="KW-0732">Signal</keyword>
<feature type="compositionally biased region" description="Low complexity" evidence="6">
    <location>
        <begin position="687"/>
        <end position="707"/>
    </location>
</feature>
<evidence type="ECO:0000256" key="2">
    <source>
        <dbReference type="ARBA" id="ARBA00022512"/>
    </source>
</evidence>
<dbReference type="OrthoDB" id="536881at2759"/>
<evidence type="ECO:0008006" key="9">
    <source>
        <dbReference type="Google" id="ProtNLM"/>
    </source>
</evidence>
<keyword evidence="8" id="KW-1185">Reference proteome</keyword>
<evidence type="ECO:0000313" key="7">
    <source>
        <dbReference type="EMBL" id="KAF4308979.1"/>
    </source>
</evidence>
<evidence type="ECO:0000256" key="6">
    <source>
        <dbReference type="SAM" id="MobiDB-lite"/>
    </source>
</evidence>
<name>A0A8H4N2W9_9PEZI</name>
<evidence type="ECO:0000256" key="1">
    <source>
        <dbReference type="ARBA" id="ARBA00004191"/>
    </source>
</evidence>
<dbReference type="GO" id="GO:0009986">
    <property type="term" value="C:cell surface"/>
    <property type="evidence" value="ECO:0007669"/>
    <property type="project" value="TreeGrafter"/>
</dbReference>
<feature type="region of interest" description="Disordered" evidence="6">
    <location>
        <begin position="104"/>
        <end position="162"/>
    </location>
</feature>
<evidence type="ECO:0000256" key="3">
    <source>
        <dbReference type="ARBA" id="ARBA00022525"/>
    </source>
</evidence>
<comment type="subcellular location">
    <subcellularLocation>
        <location evidence="1">Secreted</location>
        <location evidence="1">Cell wall</location>
    </subcellularLocation>
</comment>
<dbReference type="PANTHER" id="PTHR31018:SF3">
    <property type="entry name" value="RECEPTOR PROTEIN-TYROSINE KINASE"/>
    <property type="match status" value="1"/>
</dbReference>
<dbReference type="SUPFAM" id="SSF52058">
    <property type="entry name" value="L domain-like"/>
    <property type="match status" value="2"/>
</dbReference>
<feature type="compositionally biased region" description="Polar residues" evidence="6">
    <location>
        <begin position="104"/>
        <end position="114"/>
    </location>
</feature>
<dbReference type="GO" id="GO:0005886">
    <property type="term" value="C:plasma membrane"/>
    <property type="evidence" value="ECO:0007669"/>
    <property type="project" value="TreeGrafter"/>
</dbReference>
<dbReference type="GO" id="GO:0009277">
    <property type="term" value="C:fungal-type cell wall"/>
    <property type="evidence" value="ECO:0007669"/>
    <property type="project" value="TreeGrafter"/>
</dbReference>
<keyword evidence="5" id="KW-0325">Glycoprotein</keyword>
<dbReference type="EMBL" id="WWBZ02000016">
    <property type="protein sequence ID" value="KAF4308979.1"/>
    <property type="molecule type" value="Genomic_DNA"/>
</dbReference>
<dbReference type="GO" id="GO:0031505">
    <property type="term" value="P:fungal-type cell wall organization"/>
    <property type="evidence" value="ECO:0007669"/>
    <property type="project" value="TreeGrafter"/>
</dbReference>
<dbReference type="AlphaFoldDB" id="A0A8H4N2W9"/>
<dbReference type="Proteomes" id="UP000572817">
    <property type="component" value="Unassembled WGS sequence"/>
</dbReference>
<feature type="region of interest" description="Disordered" evidence="6">
    <location>
        <begin position="1"/>
        <end position="24"/>
    </location>
</feature>
<evidence type="ECO:0000313" key="8">
    <source>
        <dbReference type="Proteomes" id="UP000572817"/>
    </source>
</evidence>